<organism evidence="2 3">
    <name type="scientific">Fusarium equiseti</name>
    <name type="common">Fusarium scirpi</name>
    <dbReference type="NCBI Taxonomy" id="61235"/>
    <lineage>
        <taxon>Eukaryota</taxon>
        <taxon>Fungi</taxon>
        <taxon>Dikarya</taxon>
        <taxon>Ascomycota</taxon>
        <taxon>Pezizomycotina</taxon>
        <taxon>Sordariomycetes</taxon>
        <taxon>Hypocreomycetidae</taxon>
        <taxon>Hypocreales</taxon>
        <taxon>Nectriaceae</taxon>
        <taxon>Fusarium</taxon>
        <taxon>Fusarium incarnatum-equiseti species complex</taxon>
    </lineage>
</organism>
<proteinExistence type="predicted"/>
<protein>
    <submittedName>
        <fullName evidence="2">Uncharacterized protein</fullName>
    </submittedName>
</protein>
<feature type="region of interest" description="Disordered" evidence="1">
    <location>
        <begin position="18"/>
        <end position="54"/>
    </location>
</feature>
<reference evidence="2" key="1">
    <citation type="submission" date="2022-09" db="EMBL/GenBank/DDBJ databases">
        <title>Fusarium specimens isolated from Avocado Roots.</title>
        <authorList>
            <person name="Stajich J."/>
            <person name="Roper C."/>
            <person name="Heimlech-Rivalta G."/>
        </authorList>
    </citation>
    <scope>NUCLEOTIDE SEQUENCE</scope>
    <source>
        <strain evidence="2">CF00095</strain>
    </source>
</reference>
<comment type="caution">
    <text evidence="2">The sequence shown here is derived from an EMBL/GenBank/DDBJ whole genome shotgun (WGS) entry which is preliminary data.</text>
</comment>
<feature type="compositionally biased region" description="Polar residues" evidence="1">
    <location>
        <begin position="318"/>
        <end position="332"/>
    </location>
</feature>
<feature type="region of interest" description="Disordered" evidence="1">
    <location>
        <begin position="313"/>
        <end position="390"/>
    </location>
</feature>
<gene>
    <name evidence="2" type="ORF">NW768_008770</name>
</gene>
<evidence type="ECO:0000313" key="2">
    <source>
        <dbReference type="EMBL" id="KAJ4127143.1"/>
    </source>
</evidence>
<keyword evidence="3" id="KW-1185">Reference proteome</keyword>
<name>A0ABQ8R589_FUSEQ</name>
<evidence type="ECO:0000256" key="1">
    <source>
        <dbReference type="SAM" id="MobiDB-lite"/>
    </source>
</evidence>
<feature type="compositionally biased region" description="Polar residues" evidence="1">
    <location>
        <begin position="353"/>
        <end position="362"/>
    </location>
</feature>
<feature type="compositionally biased region" description="Basic residues" evidence="1">
    <location>
        <begin position="20"/>
        <end position="31"/>
    </location>
</feature>
<dbReference type="Proteomes" id="UP001152024">
    <property type="component" value="Unassembled WGS sequence"/>
</dbReference>
<evidence type="ECO:0000313" key="3">
    <source>
        <dbReference type="Proteomes" id="UP001152024"/>
    </source>
</evidence>
<sequence length="390" mass="44483">MPRRTASEVFHDVKDQFPFLRRRRKPQRPRPQRYADIAATQRQSQPTTSSEHRTESLVSFWQIIREGRVAPSPPAVVGSSSDHVFVDPPLIDSTIRRDSLGERVVIPIVSCATSQPDAPAGEAGEQVWYLPGAALGAEAYPQNFAQGRYLNGALFVVGLVGHEDGMNLLLLLTTLSFAYEHDMMKEIEKIKDTTNRYIILRMFYHNPHHTTFSLDGEAAQVYFKFRSEELYRAWVTVGKNERLQSFLSQDKLVDMYICMVKGKWWFALTVEYQKDFNAQILRKYKEAKHDLMRKCEETFNTFSDRTAFGMHPWMQGAPDSSDSEAASQQPSPGTVAGPSRLPVDDYPFLQPPVNFSNSSVSTGRRRRHVRRETSVMQPSHQPIDLIDPTE</sequence>
<accession>A0ABQ8R589</accession>
<dbReference type="EMBL" id="JAOQBH010000013">
    <property type="protein sequence ID" value="KAJ4127143.1"/>
    <property type="molecule type" value="Genomic_DNA"/>
</dbReference>
<feature type="compositionally biased region" description="Polar residues" evidence="1">
    <location>
        <begin position="40"/>
        <end position="49"/>
    </location>
</feature>